<name>I7L9G8_9LACO</name>
<dbReference type="GeneID" id="82846635"/>
<keyword evidence="1" id="KW-0812">Transmembrane</keyword>
<dbReference type="STRING" id="1423758.FC41_GL001208"/>
<reference evidence="2 3" key="1">
    <citation type="submission" date="2012-06" db="EMBL/GenBank/DDBJ databases">
        <title>Draft Genome Sequence of Lactobacillus hominis Strain CRBIP 24.179T, isolated from human intestine.</title>
        <authorList>
            <person name="Cousin S."/>
            <person name="Ma L."/>
            <person name="Bizet C."/>
            <person name="Loux V."/>
            <person name="Bouchier C."/>
            <person name="Clermont D."/>
            <person name="Creno S."/>
        </authorList>
    </citation>
    <scope>NUCLEOTIDE SEQUENCE [LARGE SCALE GENOMIC DNA]</scope>
    <source>
        <strain evidence="3">CRBIP 24.179T</strain>
    </source>
</reference>
<keyword evidence="1" id="KW-1133">Transmembrane helix</keyword>
<comment type="caution">
    <text evidence="2">The sequence shown here is derived from an EMBL/GenBank/DDBJ whole genome shotgun (WGS) entry which is preliminary data.</text>
</comment>
<dbReference type="eggNOG" id="ENOG5030A4N">
    <property type="taxonomic scope" value="Bacteria"/>
</dbReference>
<dbReference type="EMBL" id="CAKE01000002">
    <property type="protein sequence ID" value="CCI81359.1"/>
    <property type="molecule type" value="Genomic_DNA"/>
</dbReference>
<feature type="transmembrane region" description="Helical" evidence="1">
    <location>
        <begin position="17"/>
        <end position="36"/>
    </location>
</feature>
<dbReference type="OrthoDB" id="2320817at2"/>
<dbReference type="Proteomes" id="UP000009320">
    <property type="component" value="Unassembled WGS sequence"/>
</dbReference>
<evidence type="ECO:0000256" key="1">
    <source>
        <dbReference type="SAM" id="Phobius"/>
    </source>
</evidence>
<gene>
    <name evidence="2" type="ORF">BN55_07310</name>
</gene>
<dbReference type="AlphaFoldDB" id="I7L9G8"/>
<dbReference type="PATRIC" id="fig|1423758.3.peg.1223"/>
<organism evidence="2 3">
    <name type="scientific">Lactobacillus hominis DSM 23910 = CRBIP 24.179</name>
    <dbReference type="NCBI Taxonomy" id="1423758"/>
    <lineage>
        <taxon>Bacteria</taxon>
        <taxon>Bacillati</taxon>
        <taxon>Bacillota</taxon>
        <taxon>Bacilli</taxon>
        <taxon>Lactobacillales</taxon>
        <taxon>Lactobacillaceae</taxon>
        <taxon>Lactobacillus</taxon>
    </lineage>
</organism>
<protein>
    <submittedName>
        <fullName evidence="2">Uncharacterized protein</fullName>
    </submittedName>
</protein>
<accession>I7L9G8</accession>
<keyword evidence="1" id="KW-0472">Membrane</keyword>
<evidence type="ECO:0000313" key="3">
    <source>
        <dbReference type="Proteomes" id="UP000009320"/>
    </source>
</evidence>
<dbReference type="RefSeq" id="WP_008470079.1">
    <property type="nucleotide sequence ID" value="NZ_AYZP01000003.1"/>
</dbReference>
<sequence>MDQKQEKLPTKNKNSKIVAIVIACLVVVAAAIFLFLNLTKPTAKTALTTAAKTNITSARSTIVVTNKASKKTQIGTMNYEFNKDYIHISSKFKPKSAGEEQELWSTPKRVYNKDKNGKWQYMAKSGLAQGVFDQMFDSYNKLFTAHHFNRFSNKAFSALKVNLDGLGGYTVTYQGNDKDVLEGLQKASTVSGTGEEVDISQIKNVDLAIKVNRKNQLREMNYTVTYKNNQGNVSVHLFDINGVNNLQTPSELKKATRVTASNIED</sequence>
<evidence type="ECO:0000313" key="2">
    <source>
        <dbReference type="EMBL" id="CCI81359.1"/>
    </source>
</evidence>
<keyword evidence="3" id="KW-1185">Reference proteome</keyword>
<proteinExistence type="predicted"/>